<dbReference type="Proteomes" id="UP000298416">
    <property type="component" value="Unassembled WGS sequence"/>
</dbReference>
<reference evidence="3" key="1">
    <citation type="submission" date="2018-01" db="EMBL/GenBank/DDBJ databases">
        <authorList>
            <person name="Mao J.F."/>
        </authorList>
    </citation>
    <scope>NUCLEOTIDE SEQUENCE</scope>
    <source>
        <strain evidence="3">Huo1</strain>
        <tissue evidence="3">Leaf</tissue>
    </source>
</reference>
<sequence>MSTNPRDRLDILERSETDPEQSVAVAGVSGTDTESEIHIHSLIFTPKNTQKLRQNRRRRGVENWPAGMAKYIRVRSLCVTYSPKLDLYTADFGWGKARKVEVTSIEGETYGMSLCNSRDCDCGLEIGYYRARTTTTTIMTTILQTLQVSPAPSPQGGAAAELTLPLTFFDMWWVHFHPIRRVLFYDHPCSTADFLNSVVPNLEKSLSLTLKHFLPAAGNLLYPTDTAKNKPFLRYAGGDSLRLTVAESGLDFDELTANCPRDADPFWDFVPELAPPADAGEYKHAPLMAVQATHFPGRGVALGIANLHLLGDGSAVNASLILSWAAISRSAGDEDFLRLQQKLESAPIFDRRVIKDAVGIDGIFWDEMRKTPFSPAPFPLPTNRVRATFALTRSDLEKLKNRVLVKKPGLNRVSSFVATACYVWSCMARSEPDGDDAYELLVVPVDARGRKNALIEPPVPGNYFGNCIAFAVVEIRHGELVGEGGFEAAAEAVTVEIRNGVNEAAALLRGAEDWINEMKKCQEKKMKVFGVSGSPKFDLAVADFGWGKAKKVEYVTLDGENYSMSLANARDGGGGLEFGLSLPEKRMEAFTAIFADGLTK</sequence>
<evidence type="ECO:0008006" key="5">
    <source>
        <dbReference type="Google" id="ProtNLM"/>
    </source>
</evidence>
<dbReference type="Gene3D" id="3.30.559.10">
    <property type="entry name" value="Chloramphenicol acetyltransferase-like domain"/>
    <property type="match status" value="3"/>
</dbReference>
<dbReference type="PANTHER" id="PTHR31625">
    <property type="match status" value="1"/>
</dbReference>
<accession>A0A8X8X3K1</accession>
<keyword evidence="1" id="KW-0808">Transferase</keyword>
<protein>
    <recommendedName>
        <fullName evidence="5">Anthocyanin 5-aromatic acyltransferase</fullName>
    </recommendedName>
</protein>
<reference evidence="3" key="2">
    <citation type="submission" date="2020-08" db="EMBL/GenBank/DDBJ databases">
        <title>Plant Genome Project.</title>
        <authorList>
            <person name="Zhang R.-G."/>
        </authorList>
    </citation>
    <scope>NUCLEOTIDE SEQUENCE</scope>
    <source>
        <strain evidence="3">Huo1</strain>
        <tissue evidence="3">Leaf</tissue>
    </source>
</reference>
<evidence type="ECO:0000313" key="3">
    <source>
        <dbReference type="EMBL" id="KAG6404866.1"/>
    </source>
</evidence>
<name>A0A8X8X3K1_SALSN</name>
<evidence type="ECO:0000256" key="1">
    <source>
        <dbReference type="ARBA" id="ARBA00022679"/>
    </source>
</evidence>
<evidence type="ECO:0000313" key="4">
    <source>
        <dbReference type="Proteomes" id="UP000298416"/>
    </source>
</evidence>
<dbReference type="GO" id="GO:0016747">
    <property type="term" value="F:acyltransferase activity, transferring groups other than amino-acyl groups"/>
    <property type="evidence" value="ECO:0007669"/>
    <property type="project" value="UniProtKB-ARBA"/>
</dbReference>
<dbReference type="AlphaFoldDB" id="A0A8X8X3K1"/>
<comment type="caution">
    <text evidence="3">The sequence shown here is derived from an EMBL/GenBank/DDBJ whole genome shotgun (WGS) entry which is preliminary data.</text>
</comment>
<gene>
    <name evidence="3" type="ORF">SASPL_132443</name>
</gene>
<organism evidence="3">
    <name type="scientific">Salvia splendens</name>
    <name type="common">Scarlet sage</name>
    <dbReference type="NCBI Taxonomy" id="180675"/>
    <lineage>
        <taxon>Eukaryota</taxon>
        <taxon>Viridiplantae</taxon>
        <taxon>Streptophyta</taxon>
        <taxon>Embryophyta</taxon>
        <taxon>Tracheophyta</taxon>
        <taxon>Spermatophyta</taxon>
        <taxon>Magnoliopsida</taxon>
        <taxon>eudicotyledons</taxon>
        <taxon>Gunneridae</taxon>
        <taxon>Pentapetalae</taxon>
        <taxon>asterids</taxon>
        <taxon>lamiids</taxon>
        <taxon>Lamiales</taxon>
        <taxon>Lamiaceae</taxon>
        <taxon>Nepetoideae</taxon>
        <taxon>Mentheae</taxon>
        <taxon>Salviinae</taxon>
        <taxon>Salvia</taxon>
        <taxon>Salvia subgen. Calosphace</taxon>
        <taxon>core Calosphace</taxon>
    </lineage>
</organism>
<dbReference type="InterPro" id="IPR023213">
    <property type="entry name" value="CAT-like_dom_sf"/>
</dbReference>
<dbReference type="Pfam" id="PF02458">
    <property type="entry name" value="Transferase"/>
    <property type="match status" value="1"/>
</dbReference>
<evidence type="ECO:0000256" key="2">
    <source>
        <dbReference type="ARBA" id="ARBA00023315"/>
    </source>
</evidence>
<proteinExistence type="predicted"/>
<dbReference type="InterPro" id="IPR051504">
    <property type="entry name" value="Plant_metabolite_acyltrans"/>
</dbReference>
<dbReference type="EMBL" id="PNBA02000012">
    <property type="protein sequence ID" value="KAG6404866.1"/>
    <property type="molecule type" value="Genomic_DNA"/>
</dbReference>
<keyword evidence="2" id="KW-0012">Acyltransferase</keyword>
<keyword evidence="4" id="KW-1185">Reference proteome</keyword>